<feature type="compositionally biased region" description="Acidic residues" evidence="1">
    <location>
        <begin position="526"/>
        <end position="535"/>
    </location>
</feature>
<accession>A0A1C3ET81</accession>
<reference evidence="2 3" key="1">
    <citation type="submission" date="2016-05" db="EMBL/GenBank/DDBJ databases">
        <title>Genomic and physiological characterization of Planctopirus sp. isolated from fresh water lake.</title>
        <authorList>
            <person name="Subhash Y."/>
            <person name="Ramana C."/>
        </authorList>
    </citation>
    <scope>NUCLEOTIDE SEQUENCE [LARGE SCALE GENOMIC DNA]</scope>
    <source>
        <strain evidence="2 3">JC280</strain>
    </source>
</reference>
<comment type="caution">
    <text evidence="2">The sequence shown here is derived from an EMBL/GenBank/DDBJ whole genome shotgun (WGS) entry which is preliminary data.</text>
</comment>
<evidence type="ECO:0000313" key="2">
    <source>
        <dbReference type="EMBL" id="ODA36491.1"/>
    </source>
</evidence>
<proteinExistence type="predicted"/>
<dbReference type="RefSeq" id="WP_068845517.1">
    <property type="nucleotide sequence ID" value="NZ_LYDR01000020.1"/>
</dbReference>
<dbReference type="OrthoDB" id="1395829at2"/>
<feature type="region of interest" description="Disordered" evidence="1">
    <location>
        <begin position="510"/>
        <end position="563"/>
    </location>
</feature>
<evidence type="ECO:0000313" key="3">
    <source>
        <dbReference type="Proteomes" id="UP000094828"/>
    </source>
</evidence>
<dbReference type="STRING" id="1841610.A6X21_02065"/>
<sequence length="653" mass="72985">MSQISGPLPTWHYKSLQQGDTVRDPIQGEFFATEAIENSADALVREGIQNSLDARRTTSATPWGKEVLRVRIRISGSSQAIPPQFSAPFLAGNWEHLHVLGNGLSIPPKEDQPCTFLTFEDFGTSGLNGDPSQWKKVPGCENRFFNFFRAEGHSDKSEADRGRWGVGKTVFPRASRISSFWALTRRELDDARLLMGRTILKSHDLANGTTCVPDGYFGVKADDSSIVLPVSDDKTIAQFCETFGLLRGHESGLSIVVPFYDEDEITTETILHAVVIGYFYPILSGELVVEIVGPDNVVTTLDQSNLADAANRFDRSRPLMPVIQLSDWARSLKESDRFLLSRPPANRAPKWSPDLFPEKGVEVLRSRFKAGDRIAIRIPMPVREKKKETQWSWFDVFLTADGSDKRGRPIYVRDGITISDVRGRTTHGVASLVLVTDRPLATLLGDSENPAHTQWQKECSHYRHKYETGVANIEFVANSVAEILRLITESDVEEDPTVLIDLFSLPMPKKDDSLKTRKKKPKKEDDPDSTPDDPVEPPPPKPKGFRVTKSKGGFSVTSGDPEARQPEQLLVEVAYDDRTRNPLKSWYRTDFDLAKLSISAPKELAENIKVVSAGGNRLIAQVLKPEFKLNVTGFDERRNLFVRVLEQEATDGN</sequence>
<dbReference type="Proteomes" id="UP000094828">
    <property type="component" value="Unassembled WGS sequence"/>
</dbReference>
<dbReference type="EMBL" id="LYDR01000020">
    <property type="protein sequence ID" value="ODA36491.1"/>
    <property type="molecule type" value="Genomic_DNA"/>
</dbReference>
<keyword evidence="3" id="KW-1185">Reference proteome</keyword>
<name>A0A1C3ET81_9PLAN</name>
<protein>
    <submittedName>
        <fullName evidence="2">Uncharacterized protein</fullName>
    </submittedName>
</protein>
<gene>
    <name evidence="2" type="ORF">A6X21_02065</name>
</gene>
<evidence type="ECO:0000256" key="1">
    <source>
        <dbReference type="SAM" id="MobiDB-lite"/>
    </source>
</evidence>
<organism evidence="2 3">
    <name type="scientific">Planctopirus hydrillae</name>
    <dbReference type="NCBI Taxonomy" id="1841610"/>
    <lineage>
        <taxon>Bacteria</taxon>
        <taxon>Pseudomonadati</taxon>
        <taxon>Planctomycetota</taxon>
        <taxon>Planctomycetia</taxon>
        <taxon>Planctomycetales</taxon>
        <taxon>Planctomycetaceae</taxon>
        <taxon>Planctopirus</taxon>
    </lineage>
</organism>
<dbReference type="AlphaFoldDB" id="A0A1C3ET81"/>